<gene>
    <name evidence="1" type="ORF">GT019_25285</name>
</gene>
<evidence type="ECO:0000313" key="1">
    <source>
        <dbReference type="EMBL" id="NBD27201.1"/>
    </source>
</evidence>
<sequence length="235" mass="27539">MKKVKWILQHNLINEDLLKQLTESILSNDGIVEEIRIIPFSDEMSFAGDIQDEDIIVLYGSTTLLLNAYKNEKLRRGLFFNPSSFQMDNYNQYWKEHMLNFDSAILSPDELMETTKYDDGNYFIHPNEDTKLFTGGVMNIKEFKNDLQKEKVVSASRYVMNGELSVDETDIPHDLISFIEERFEEYTPHDIFVMDIALVNDEYKIIECNCFNGTGFYNHNIDKIIKEINNFLLSR</sequence>
<proteinExistence type="predicted"/>
<dbReference type="RefSeq" id="WP_161746217.1">
    <property type="nucleotide sequence ID" value="NZ_JAAAMV010000025.1"/>
</dbReference>
<organism evidence="1 2">
    <name type="scientific">Paenibacillus glycinis</name>
    <dbReference type="NCBI Taxonomy" id="2697035"/>
    <lineage>
        <taxon>Bacteria</taxon>
        <taxon>Bacillati</taxon>
        <taxon>Bacillota</taxon>
        <taxon>Bacilli</taxon>
        <taxon>Bacillales</taxon>
        <taxon>Paenibacillaceae</taxon>
        <taxon>Paenibacillus</taxon>
    </lineage>
</organism>
<dbReference type="Proteomes" id="UP000665561">
    <property type="component" value="Unassembled WGS sequence"/>
</dbReference>
<evidence type="ECO:0000313" key="2">
    <source>
        <dbReference type="Proteomes" id="UP000665561"/>
    </source>
</evidence>
<keyword evidence="2" id="KW-1185">Reference proteome</keyword>
<accession>A0ABW9XXF3</accession>
<comment type="caution">
    <text evidence="1">The sequence shown here is derived from an EMBL/GenBank/DDBJ whole genome shotgun (WGS) entry which is preliminary data.</text>
</comment>
<name>A0ABW9XXF3_9BACL</name>
<dbReference type="EMBL" id="JAAAMV010000025">
    <property type="protein sequence ID" value="NBD27201.1"/>
    <property type="molecule type" value="Genomic_DNA"/>
</dbReference>
<reference evidence="1 2" key="1">
    <citation type="submission" date="2020-01" db="EMBL/GenBank/DDBJ databases">
        <title>Paenibacillus soybeanensis sp. nov. isolated from the nodules of soybean (Glycine max(L.) Merr).</title>
        <authorList>
            <person name="Wang H."/>
        </authorList>
    </citation>
    <scope>NUCLEOTIDE SEQUENCE [LARGE SCALE GENOMIC DNA]</scope>
    <source>
        <strain evidence="1 2">T1</strain>
    </source>
</reference>
<protein>
    <submittedName>
        <fullName evidence="1">ATP-grasp domain-containing protein</fullName>
    </submittedName>
</protein>